<dbReference type="EMBL" id="CP116221">
    <property type="protein sequence ID" value="WCO00501.1"/>
    <property type="molecule type" value="Genomic_DNA"/>
</dbReference>
<keyword evidence="5" id="KW-0631">Potassium channel</keyword>
<dbReference type="InterPro" id="IPR028325">
    <property type="entry name" value="VG_K_chnl"/>
</dbReference>
<accession>A0ABY7RUW7</accession>
<dbReference type="InterPro" id="IPR005821">
    <property type="entry name" value="Ion_trans_dom"/>
</dbReference>
<dbReference type="Pfam" id="PF00520">
    <property type="entry name" value="Ion_trans"/>
    <property type="match status" value="1"/>
</dbReference>
<feature type="transmembrane region" description="Helical" evidence="12">
    <location>
        <begin position="156"/>
        <end position="175"/>
    </location>
</feature>
<dbReference type="Gene3D" id="1.10.287.70">
    <property type="match status" value="1"/>
</dbReference>
<evidence type="ECO:0000256" key="6">
    <source>
        <dbReference type="ARBA" id="ARBA00022882"/>
    </source>
</evidence>
<feature type="transmembrane region" description="Helical" evidence="12">
    <location>
        <begin position="28"/>
        <end position="46"/>
    </location>
</feature>
<evidence type="ECO:0000313" key="15">
    <source>
        <dbReference type="Proteomes" id="UP001202717"/>
    </source>
</evidence>
<keyword evidence="3" id="KW-0633">Potassium transport</keyword>
<evidence type="ECO:0000256" key="3">
    <source>
        <dbReference type="ARBA" id="ARBA00022538"/>
    </source>
</evidence>
<feature type="transmembrane region" description="Helical" evidence="12">
    <location>
        <begin position="58"/>
        <end position="82"/>
    </location>
</feature>
<evidence type="ECO:0000256" key="12">
    <source>
        <dbReference type="SAM" id="Phobius"/>
    </source>
</evidence>
<dbReference type="RefSeq" id="WP_249996585.1">
    <property type="nucleotide sequence ID" value="NZ_CP116221.1"/>
</dbReference>
<gene>
    <name evidence="14" type="ORF">MUN68_010515</name>
</gene>
<evidence type="ECO:0000256" key="7">
    <source>
        <dbReference type="ARBA" id="ARBA00022958"/>
    </source>
</evidence>
<evidence type="ECO:0000256" key="2">
    <source>
        <dbReference type="ARBA" id="ARBA00022448"/>
    </source>
</evidence>
<protein>
    <submittedName>
        <fullName evidence="14">Ion transporter</fullName>
    </submittedName>
</protein>
<evidence type="ECO:0000256" key="5">
    <source>
        <dbReference type="ARBA" id="ARBA00022826"/>
    </source>
</evidence>
<keyword evidence="4 12" id="KW-0812">Transmembrane</keyword>
<keyword evidence="2" id="KW-0813">Transport</keyword>
<feature type="transmembrane region" description="Helical" evidence="12">
    <location>
        <begin position="102"/>
        <end position="122"/>
    </location>
</feature>
<sequence>MPEKKPHSNWRAKVHEIIYEADTPAGKFFDIVLLIAILASILLVMLESIESLDQQYHSFFNVSEWIITILFSIEYILRIISVKKPLKYITSFYGVIDLLSTIPKYLSLIFVGTHALVAFRAIRLLRIFRILKLVRFLSASNHLATALKASRAKISVFMLTVVIITIILGTVMYLVEGKEHGFDNIPKSVYWCIVTLTTVGFGDITPQTPLGQIIASFIMIMGYGIIAVPTGIVSAEYTKHSKDEEEASNKAKPKSNPIIHTNSQSCANCLTSNHKDGAKFCYNCGHNLHLNSP</sequence>
<dbReference type="InterPro" id="IPR027359">
    <property type="entry name" value="Volt_channel_dom_sf"/>
</dbReference>
<evidence type="ECO:0000256" key="1">
    <source>
        <dbReference type="ARBA" id="ARBA00004141"/>
    </source>
</evidence>
<evidence type="ECO:0000256" key="10">
    <source>
        <dbReference type="ARBA" id="ARBA00023136"/>
    </source>
</evidence>
<keyword evidence="9" id="KW-0406">Ion transport</keyword>
<keyword evidence="15" id="KW-1185">Reference proteome</keyword>
<evidence type="ECO:0000256" key="8">
    <source>
        <dbReference type="ARBA" id="ARBA00022989"/>
    </source>
</evidence>
<keyword evidence="6" id="KW-0851">Voltage-gated channel</keyword>
<evidence type="ECO:0000256" key="4">
    <source>
        <dbReference type="ARBA" id="ARBA00022692"/>
    </source>
</evidence>
<comment type="subcellular location">
    <subcellularLocation>
        <location evidence="1">Membrane</location>
        <topology evidence="1">Multi-pass membrane protein</topology>
    </subcellularLocation>
</comment>
<dbReference type="PANTHER" id="PTHR11537:SF254">
    <property type="entry name" value="POTASSIUM VOLTAGE-GATED CHANNEL PROTEIN SHAB"/>
    <property type="match status" value="1"/>
</dbReference>
<evidence type="ECO:0000256" key="11">
    <source>
        <dbReference type="ARBA" id="ARBA00023303"/>
    </source>
</evidence>
<name>A0ABY7RUW7_9FLAO</name>
<evidence type="ECO:0000259" key="13">
    <source>
        <dbReference type="Pfam" id="PF00520"/>
    </source>
</evidence>
<keyword evidence="11" id="KW-0407">Ion channel</keyword>
<reference evidence="14 15" key="1">
    <citation type="submission" date="2023-01" db="EMBL/GenBank/DDBJ databases">
        <title>Psychroserpens ponticola sp. nov., isolated from seawater.</title>
        <authorList>
            <person name="Kristyanto S."/>
            <person name="Jung J."/>
            <person name="Kim J.M."/>
            <person name="Jeon C.O."/>
        </authorList>
    </citation>
    <scope>NUCLEOTIDE SEQUENCE [LARGE SCALE GENOMIC DNA]</scope>
    <source>
        <strain evidence="14 15">MSW6</strain>
    </source>
</reference>
<evidence type="ECO:0000313" key="14">
    <source>
        <dbReference type="EMBL" id="WCO00501.1"/>
    </source>
</evidence>
<feature type="transmembrane region" description="Helical" evidence="12">
    <location>
        <begin position="213"/>
        <end position="233"/>
    </location>
</feature>
<dbReference type="Gene3D" id="1.20.120.350">
    <property type="entry name" value="Voltage-gated potassium channels. Chain C"/>
    <property type="match status" value="1"/>
</dbReference>
<dbReference type="PRINTS" id="PR00169">
    <property type="entry name" value="KCHANNEL"/>
</dbReference>
<keyword evidence="7" id="KW-0630">Potassium</keyword>
<organism evidence="14 15">
    <name type="scientific">Psychroserpens ponticola</name>
    <dbReference type="NCBI Taxonomy" id="2932268"/>
    <lineage>
        <taxon>Bacteria</taxon>
        <taxon>Pseudomonadati</taxon>
        <taxon>Bacteroidota</taxon>
        <taxon>Flavobacteriia</taxon>
        <taxon>Flavobacteriales</taxon>
        <taxon>Flavobacteriaceae</taxon>
        <taxon>Psychroserpens</taxon>
    </lineage>
</organism>
<dbReference type="PANTHER" id="PTHR11537">
    <property type="entry name" value="VOLTAGE-GATED POTASSIUM CHANNEL"/>
    <property type="match status" value="1"/>
</dbReference>
<keyword evidence="8 12" id="KW-1133">Transmembrane helix</keyword>
<keyword evidence="10 12" id="KW-0472">Membrane</keyword>
<proteinExistence type="predicted"/>
<dbReference type="SUPFAM" id="SSF81324">
    <property type="entry name" value="Voltage-gated potassium channels"/>
    <property type="match status" value="1"/>
</dbReference>
<evidence type="ECO:0000256" key="9">
    <source>
        <dbReference type="ARBA" id="ARBA00023065"/>
    </source>
</evidence>
<feature type="domain" description="Ion transport" evidence="13">
    <location>
        <begin position="27"/>
        <end position="243"/>
    </location>
</feature>
<dbReference type="Proteomes" id="UP001202717">
    <property type="component" value="Chromosome"/>
</dbReference>